<evidence type="ECO:0000313" key="1">
    <source>
        <dbReference type="EMBL" id="AZA82472.1"/>
    </source>
</evidence>
<gene>
    <name evidence="2" type="ORF">C1637_08255</name>
    <name evidence="1" type="ORF">EG342_11440</name>
</gene>
<proteinExistence type="predicted"/>
<dbReference type="EMBL" id="PPEH01000003">
    <property type="protein sequence ID" value="PNW13852.1"/>
    <property type="molecule type" value="Genomic_DNA"/>
</dbReference>
<dbReference type="EMBL" id="CP033924">
    <property type="protein sequence ID" value="AZA82472.1"/>
    <property type="molecule type" value="Genomic_DNA"/>
</dbReference>
<accession>A0A3G6RLC0</accession>
<name>A0A3G6RLC0_CHRLC</name>
<dbReference type="KEGG" id="clac:EG342_11440"/>
<organism evidence="2 3">
    <name type="scientific">Chryseobacterium lactis</name>
    <dbReference type="NCBI Taxonomy" id="1241981"/>
    <lineage>
        <taxon>Bacteria</taxon>
        <taxon>Pseudomonadati</taxon>
        <taxon>Bacteroidota</taxon>
        <taxon>Flavobacteriia</taxon>
        <taxon>Flavobacteriales</taxon>
        <taxon>Weeksellaceae</taxon>
        <taxon>Chryseobacterium group</taxon>
        <taxon>Chryseobacterium</taxon>
    </lineage>
</organism>
<reference evidence="2 3" key="1">
    <citation type="submission" date="2018-01" db="EMBL/GenBank/DDBJ databases">
        <title>Draft genome sequences of Chryseobacterium lactis NCTC11390, Chryseobacterium oncorhynchi 701B-08, and Chryseobacterium viscerum 687B-08.</title>
        <authorList>
            <person name="Jeong J.-J."/>
            <person name="Lee Y.J."/>
            <person name="Park B."/>
            <person name="Choi I.-G."/>
            <person name="Kim K.D."/>
        </authorList>
    </citation>
    <scope>NUCLEOTIDE SEQUENCE [LARGE SCALE GENOMIC DNA]</scope>
    <source>
        <strain evidence="2 3">NCTC11390</strain>
    </source>
</reference>
<reference evidence="1 4" key="2">
    <citation type="submission" date="2018-11" db="EMBL/GenBank/DDBJ databases">
        <title>Proposal to divide the Flavobacteriaceae and reorganize its genera based on Amino Acid Identity values calculated from whole genome sequences.</title>
        <authorList>
            <person name="Nicholson A.C."/>
            <person name="Gulvik C.A."/>
            <person name="Whitney A.M."/>
            <person name="Humrighouse B.W."/>
            <person name="Bell M."/>
            <person name="Holmes B."/>
            <person name="Steigerwalt A.G."/>
            <person name="Villarma A."/>
            <person name="Sheth M."/>
            <person name="Batra D."/>
            <person name="Pryor J."/>
            <person name="Bernardet J.-F."/>
            <person name="Hugo C."/>
            <person name="Kampfer P."/>
            <person name="Newman J."/>
            <person name="McQuiston J.R."/>
        </authorList>
    </citation>
    <scope>NUCLEOTIDE SEQUENCE [LARGE SCALE GENOMIC DNA]</scope>
    <source>
        <strain evidence="1 4">KC_1864</strain>
    </source>
</reference>
<evidence type="ECO:0000313" key="2">
    <source>
        <dbReference type="EMBL" id="PNW13852.1"/>
    </source>
</evidence>
<evidence type="ECO:0000313" key="4">
    <source>
        <dbReference type="Proteomes" id="UP000279972"/>
    </source>
</evidence>
<evidence type="ECO:0000313" key="3">
    <source>
        <dbReference type="Proteomes" id="UP000236262"/>
    </source>
</evidence>
<sequence length="59" mass="7223">MKLIELKQKVKVNPTRFSLPMFFLEVQPISERKRKILYSRYYNGNYIIDPFYKNIHSLI</sequence>
<dbReference type="Proteomes" id="UP000236262">
    <property type="component" value="Unassembled WGS sequence"/>
</dbReference>
<keyword evidence="4" id="KW-1185">Reference proteome</keyword>
<dbReference type="AlphaFoldDB" id="A0A3G6RLC0"/>
<dbReference type="Proteomes" id="UP000279972">
    <property type="component" value="Chromosome"/>
</dbReference>
<protein>
    <submittedName>
        <fullName evidence="2">Uncharacterized protein</fullName>
    </submittedName>
</protein>